<protein>
    <submittedName>
        <fullName evidence="5">WD40 repeat-containing protein</fullName>
    </submittedName>
</protein>
<dbReference type="GO" id="GO:0048188">
    <property type="term" value="C:Set1C/COMPASS complex"/>
    <property type="evidence" value="ECO:0007669"/>
    <property type="project" value="TreeGrafter"/>
</dbReference>
<dbReference type="InterPro" id="IPR001680">
    <property type="entry name" value="WD40_rpt"/>
</dbReference>
<dbReference type="GO" id="GO:0042393">
    <property type="term" value="F:histone binding"/>
    <property type="evidence" value="ECO:0007669"/>
    <property type="project" value="TreeGrafter"/>
</dbReference>
<sequence length="371" mass="40355">MSLKRTLDGADGSKEGATASPFICLPMFGEHKRAVSAVQLAPSRLTKDNSALCASASADGSVKIWDLGDPHSPIGKDIQEKRGTQNINDDYLLHPVATLLGHSRGINDVCWSNGLDPFVATASDDKTVRIWDAQTSDALVEFRGHDNFVFCCSFNQASNLVASGSFDETVKLWDVRSGTCVSTLPAHSDPVTAVSFNRDGTCVVSASHDGLIRVWDVATGECLKTIFAAGNPPVSHVTYSPNGKFVLAGTLDSALRLWPISVSGKSKCAKTYTSEYHTNTKYCIASRFLVSKPERRQCIVTGSESGHVILYDVQSRKVHQLLEQVHKDAVLAVDAHDQMELLASGGMSKDRSVRFWMPKDDVELAKRPRKD</sequence>
<reference evidence="5" key="1">
    <citation type="journal article" date="2021" name="Sci. Rep.">
        <title>Diploid genomic architecture of Nitzschia inconspicua, an elite biomass production diatom.</title>
        <authorList>
            <person name="Oliver A."/>
            <person name="Podell S."/>
            <person name="Pinowska A."/>
            <person name="Traller J.C."/>
            <person name="Smith S.R."/>
            <person name="McClure R."/>
            <person name="Beliaev A."/>
            <person name="Bohutskyi P."/>
            <person name="Hill E.A."/>
            <person name="Rabines A."/>
            <person name="Zheng H."/>
            <person name="Allen L.Z."/>
            <person name="Kuo A."/>
            <person name="Grigoriev I.V."/>
            <person name="Allen A.E."/>
            <person name="Hazlebeck D."/>
            <person name="Allen E.E."/>
        </authorList>
    </citation>
    <scope>NUCLEOTIDE SEQUENCE</scope>
    <source>
        <strain evidence="5">Hildebrandi</strain>
    </source>
</reference>
<accession>A0A9K3PHF8</accession>
<feature type="repeat" description="WD" evidence="3">
    <location>
        <begin position="184"/>
        <end position="225"/>
    </location>
</feature>
<evidence type="ECO:0000256" key="1">
    <source>
        <dbReference type="ARBA" id="ARBA00022574"/>
    </source>
</evidence>
<organism evidence="5 6">
    <name type="scientific">Nitzschia inconspicua</name>
    <dbReference type="NCBI Taxonomy" id="303405"/>
    <lineage>
        <taxon>Eukaryota</taxon>
        <taxon>Sar</taxon>
        <taxon>Stramenopiles</taxon>
        <taxon>Ochrophyta</taxon>
        <taxon>Bacillariophyta</taxon>
        <taxon>Bacillariophyceae</taxon>
        <taxon>Bacillariophycidae</taxon>
        <taxon>Bacillariales</taxon>
        <taxon>Bacillariaceae</taxon>
        <taxon>Nitzschia</taxon>
    </lineage>
</organism>
<feature type="domain" description="WDR5-like beta-propeller" evidence="4">
    <location>
        <begin position="30"/>
        <end position="356"/>
    </location>
</feature>
<feature type="repeat" description="WD" evidence="3">
    <location>
        <begin position="227"/>
        <end position="258"/>
    </location>
</feature>
<dbReference type="CDD" id="cd00200">
    <property type="entry name" value="WD40"/>
    <property type="match status" value="1"/>
</dbReference>
<dbReference type="AlphaFoldDB" id="A0A9K3PHF8"/>
<name>A0A9K3PHF8_9STRA</name>
<feature type="repeat" description="WD" evidence="3">
    <location>
        <begin position="99"/>
        <end position="141"/>
    </location>
</feature>
<reference evidence="5" key="2">
    <citation type="submission" date="2021-04" db="EMBL/GenBank/DDBJ databases">
        <authorList>
            <person name="Podell S."/>
        </authorList>
    </citation>
    <scope>NUCLEOTIDE SEQUENCE</scope>
    <source>
        <strain evidence="5">Hildebrandi</strain>
    </source>
</reference>
<dbReference type="InterPro" id="IPR059122">
    <property type="entry name" value="Beta-prop_WDR5-like"/>
</dbReference>
<dbReference type="PROSITE" id="PS00678">
    <property type="entry name" value="WD_REPEATS_1"/>
    <property type="match status" value="4"/>
</dbReference>
<comment type="caution">
    <text evidence="5">The sequence shown here is derived from an EMBL/GenBank/DDBJ whole genome shotgun (WGS) entry which is preliminary data.</text>
</comment>
<keyword evidence="6" id="KW-1185">Reference proteome</keyword>
<dbReference type="Proteomes" id="UP000693970">
    <property type="component" value="Unassembled WGS sequence"/>
</dbReference>
<evidence type="ECO:0000256" key="3">
    <source>
        <dbReference type="PROSITE-ProRule" id="PRU00221"/>
    </source>
</evidence>
<dbReference type="PANTHER" id="PTHR22847:SF637">
    <property type="entry name" value="WD REPEAT DOMAIN 5B"/>
    <property type="match status" value="1"/>
</dbReference>
<keyword evidence="1 3" id="KW-0853">WD repeat</keyword>
<evidence type="ECO:0000313" key="6">
    <source>
        <dbReference type="Proteomes" id="UP000693970"/>
    </source>
</evidence>
<dbReference type="InterPro" id="IPR019775">
    <property type="entry name" value="WD40_repeat_CS"/>
</dbReference>
<dbReference type="PROSITE" id="PS50082">
    <property type="entry name" value="WD_REPEATS_2"/>
    <property type="match status" value="5"/>
</dbReference>
<dbReference type="SMART" id="SM00320">
    <property type="entry name" value="WD40"/>
    <property type="match status" value="7"/>
</dbReference>
<dbReference type="EMBL" id="JAGRRH010000020">
    <property type="protein sequence ID" value="KAG7347518.1"/>
    <property type="molecule type" value="Genomic_DNA"/>
</dbReference>
<dbReference type="FunFam" id="2.130.10.10:FF:000228">
    <property type="entry name" value="COMPASS-like H3K4 histone methylase component WDR5A"/>
    <property type="match status" value="1"/>
</dbReference>
<feature type="repeat" description="WD" evidence="3">
    <location>
        <begin position="142"/>
        <end position="183"/>
    </location>
</feature>
<evidence type="ECO:0000256" key="2">
    <source>
        <dbReference type="ARBA" id="ARBA00022737"/>
    </source>
</evidence>
<dbReference type="PROSITE" id="PS50294">
    <property type="entry name" value="WD_REPEATS_REGION"/>
    <property type="match status" value="5"/>
</dbReference>
<proteinExistence type="predicted"/>
<dbReference type="OrthoDB" id="674604at2759"/>
<evidence type="ECO:0000259" key="4">
    <source>
        <dbReference type="Pfam" id="PF25175"/>
    </source>
</evidence>
<evidence type="ECO:0000313" key="5">
    <source>
        <dbReference type="EMBL" id="KAG7347518.1"/>
    </source>
</evidence>
<dbReference type="PANTHER" id="PTHR22847">
    <property type="entry name" value="WD40 REPEAT PROTEIN"/>
    <property type="match status" value="1"/>
</dbReference>
<gene>
    <name evidence="5" type="ORF">IV203_016223</name>
</gene>
<feature type="repeat" description="WD" evidence="3">
    <location>
        <begin position="28"/>
        <end position="67"/>
    </location>
</feature>
<keyword evidence="2" id="KW-0677">Repeat</keyword>
<dbReference type="Pfam" id="PF25175">
    <property type="entry name" value="Beta-prop_WDR5"/>
    <property type="match status" value="1"/>
</dbReference>